<protein>
    <submittedName>
        <fullName evidence="2">Uncharacterized protein</fullName>
    </submittedName>
</protein>
<feature type="region of interest" description="Disordered" evidence="1">
    <location>
        <begin position="154"/>
        <end position="184"/>
    </location>
</feature>
<sequence length="364" mass="40091">MSQFAASSIAPHIGPLNTGHPVHHEEQRDHEMGSGPHTASSQHSAPEGVSDYSSGSRSSEGSGESLVLYRSRSRYRSRSPRDRSRSRYRSRSPRDRSRSRDSHSRVNYHSEGGDASRSHAFNAYNDHLQHPVSAPGPGWDHGHSVPVFQRGRGVSAPGSSANVTNSAHPSMWQGSSQVPGNSDWRGDSRDFQGRGRGHAMHVDRGGQDYGSWAGVVSGPAINVPLPEPRVVAVPVLAYDSVPVGRWFAIFLNPVPEGFQEPEVWLDLYPQCVAHTIDEPNAPSKRYTGWKDLEYLDQVYAHARSQEELEALVAMAPPLIKGHGGARYGELFLNYDVHPPVAGPPVPRAERLRHLHIVDFDIAWL</sequence>
<proteinExistence type="predicted"/>
<evidence type="ECO:0000256" key="1">
    <source>
        <dbReference type="SAM" id="MobiDB-lite"/>
    </source>
</evidence>
<feature type="compositionally biased region" description="Polar residues" evidence="1">
    <location>
        <begin position="157"/>
        <end position="180"/>
    </location>
</feature>
<comment type="caution">
    <text evidence="2">The sequence shown here is derived from an EMBL/GenBank/DDBJ whole genome shotgun (WGS) entry which is preliminary data.</text>
</comment>
<feature type="compositionally biased region" description="Basic and acidic residues" evidence="1">
    <location>
        <begin position="22"/>
        <end position="32"/>
    </location>
</feature>
<feature type="compositionally biased region" description="Basic and acidic residues" evidence="1">
    <location>
        <begin position="92"/>
        <end position="104"/>
    </location>
</feature>
<name>A0A9P6AHT8_9AGAM</name>
<dbReference type="Proteomes" id="UP000886523">
    <property type="component" value="Unassembled WGS sequence"/>
</dbReference>
<evidence type="ECO:0000313" key="3">
    <source>
        <dbReference type="Proteomes" id="UP000886523"/>
    </source>
</evidence>
<feature type="region of interest" description="Disordered" evidence="1">
    <location>
        <begin position="1"/>
        <end position="118"/>
    </location>
</feature>
<organism evidence="2 3">
    <name type="scientific">Hydnum rufescens UP504</name>
    <dbReference type="NCBI Taxonomy" id="1448309"/>
    <lineage>
        <taxon>Eukaryota</taxon>
        <taxon>Fungi</taxon>
        <taxon>Dikarya</taxon>
        <taxon>Basidiomycota</taxon>
        <taxon>Agaricomycotina</taxon>
        <taxon>Agaricomycetes</taxon>
        <taxon>Cantharellales</taxon>
        <taxon>Hydnaceae</taxon>
        <taxon>Hydnum</taxon>
    </lineage>
</organism>
<reference evidence="2" key="1">
    <citation type="journal article" date="2020" name="Nat. Commun.">
        <title>Large-scale genome sequencing of mycorrhizal fungi provides insights into the early evolution of symbiotic traits.</title>
        <authorList>
            <person name="Miyauchi S."/>
            <person name="Kiss E."/>
            <person name="Kuo A."/>
            <person name="Drula E."/>
            <person name="Kohler A."/>
            <person name="Sanchez-Garcia M."/>
            <person name="Morin E."/>
            <person name="Andreopoulos B."/>
            <person name="Barry K.W."/>
            <person name="Bonito G."/>
            <person name="Buee M."/>
            <person name="Carver A."/>
            <person name="Chen C."/>
            <person name="Cichocki N."/>
            <person name="Clum A."/>
            <person name="Culley D."/>
            <person name="Crous P.W."/>
            <person name="Fauchery L."/>
            <person name="Girlanda M."/>
            <person name="Hayes R.D."/>
            <person name="Keri Z."/>
            <person name="LaButti K."/>
            <person name="Lipzen A."/>
            <person name="Lombard V."/>
            <person name="Magnuson J."/>
            <person name="Maillard F."/>
            <person name="Murat C."/>
            <person name="Nolan M."/>
            <person name="Ohm R.A."/>
            <person name="Pangilinan J."/>
            <person name="Pereira M.F."/>
            <person name="Perotto S."/>
            <person name="Peter M."/>
            <person name="Pfister S."/>
            <person name="Riley R."/>
            <person name="Sitrit Y."/>
            <person name="Stielow J.B."/>
            <person name="Szollosi G."/>
            <person name="Zifcakova L."/>
            <person name="Stursova M."/>
            <person name="Spatafora J.W."/>
            <person name="Tedersoo L."/>
            <person name="Vaario L.M."/>
            <person name="Yamada A."/>
            <person name="Yan M."/>
            <person name="Wang P."/>
            <person name="Xu J."/>
            <person name="Bruns T."/>
            <person name="Baldrian P."/>
            <person name="Vilgalys R."/>
            <person name="Dunand C."/>
            <person name="Henrissat B."/>
            <person name="Grigoriev I.V."/>
            <person name="Hibbett D."/>
            <person name="Nagy L.G."/>
            <person name="Martin F.M."/>
        </authorList>
    </citation>
    <scope>NUCLEOTIDE SEQUENCE</scope>
    <source>
        <strain evidence="2">UP504</strain>
    </source>
</reference>
<dbReference type="EMBL" id="MU129122">
    <property type="protein sequence ID" value="KAF9506135.1"/>
    <property type="molecule type" value="Genomic_DNA"/>
</dbReference>
<gene>
    <name evidence="2" type="ORF">BS47DRAFT_1353090</name>
</gene>
<keyword evidence="3" id="KW-1185">Reference proteome</keyword>
<feature type="compositionally biased region" description="Low complexity" evidence="1">
    <location>
        <begin position="47"/>
        <end position="65"/>
    </location>
</feature>
<feature type="non-terminal residue" evidence="2">
    <location>
        <position position="364"/>
    </location>
</feature>
<evidence type="ECO:0000313" key="2">
    <source>
        <dbReference type="EMBL" id="KAF9506135.1"/>
    </source>
</evidence>
<dbReference type="AlphaFoldDB" id="A0A9P6AHT8"/>
<accession>A0A9P6AHT8</accession>